<proteinExistence type="predicted"/>
<feature type="non-terminal residue" evidence="1">
    <location>
        <position position="1"/>
    </location>
</feature>
<evidence type="ECO:0000313" key="1">
    <source>
        <dbReference type="EMBL" id="MCI27964.1"/>
    </source>
</evidence>
<comment type="caution">
    <text evidence="1">The sequence shown here is derived from an EMBL/GenBank/DDBJ whole genome shotgun (WGS) entry which is preliminary data.</text>
</comment>
<protein>
    <recommendedName>
        <fullName evidence="3">Retrotransposon gag domain-containing protein</fullName>
    </recommendedName>
</protein>
<name>A0A392QVU9_9FABA</name>
<evidence type="ECO:0000313" key="2">
    <source>
        <dbReference type="Proteomes" id="UP000265520"/>
    </source>
</evidence>
<feature type="non-terminal residue" evidence="1">
    <location>
        <position position="171"/>
    </location>
</feature>
<dbReference type="AlphaFoldDB" id="A0A392QVU9"/>
<sequence length="171" mass="18974">GELKQGRTSVAEYTRKFNELVRFSSEAAGALNERAKMNKYQYGLRGDIAHAVSLQNITNFGDLIQKAYSAEATIGFANKERAAVNQQRKDSGKFKQQLKVKEFSHKGKQTQSSQAPRSCPECGKSHGGECMKGKGVYYFCKQPGHMKHECLKWKSLGGAEGTTVSRGRVYT</sequence>
<dbReference type="EMBL" id="LXQA010162639">
    <property type="protein sequence ID" value="MCI27964.1"/>
    <property type="molecule type" value="Genomic_DNA"/>
</dbReference>
<accession>A0A392QVU9</accession>
<organism evidence="1 2">
    <name type="scientific">Trifolium medium</name>
    <dbReference type="NCBI Taxonomy" id="97028"/>
    <lineage>
        <taxon>Eukaryota</taxon>
        <taxon>Viridiplantae</taxon>
        <taxon>Streptophyta</taxon>
        <taxon>Embryophyta</taxon>
        <taxon>Tracheophyta</taxon>
        <taxon>Spermatophyta</taxon>
        <taxon>Magnoliopsida</taxon>
        <taxon>eudicotyledons</taxon>
        <taxon>Gunneridae</taxon>
        <taxon>Pentapetalae</taxon>
        <taxon>rosids</taxon>
        <taxon>fabids</taxon>
        <taxon>Fabales</taxon>
        <taxon>Fabaceae</taxon>
        <taxon>Papilionoideae</taxon>
        <taxon>50 kb inversion clade</taxon>
        <taxon>NPAAA clade</taxon>
        <taxon>Hologalegina</taxon>
        <taxon>IRL clade</taxon>
        <taxon>Trifolieae</taxon>
        <taxon>Trifolium</taxon>
    </lineage>
</organism>
<reference evidence="1 2" key="1">
    <citation type="journal article" date="2018" name="Front. Plant Sci.">
        <title>Red Clover (Trifolium pratense) and Zigzag Clover (T. medium) - A Picture of Genomic Similarities and Differences.</title>
        <authorList>
            <person name="Dluhosova J."/>
            <person name="Istvanek J."/>
            <person name="Nedelnik J."/>
            <person name="Repkova J."/>
        </authorList>
    </citation>
    <scope>NUCLEOTIDE SEQUENCE [LARGE SCALE GENOMIC DNA]</scope>
    <source>
        <strain evidence="2">cv. 10/8</strain>
        <tissue evidence="1">Leaf</tissue>
    </source>
</reference>
<keyword evidence="2" id="KW-1185">Reference proteome</keyword>
<dbReference type="Proteomes" id="UP000265520">
    <property type="component" value="Unassembled WGS sequence"/>
</dbReference>
<evidence type="ECO:0008006" key="3">
    <source>
        <dbReference type="Google" id="ProtNLM"/>
    </source>
</evidence>